<keyword evidence="6" id="KW-0256">Endoplasmic reticulum</keyword>
<feature type="transmembrane region" description="Helical" evidence="11">
    <location>
        <begin position="39"/>
        <end position="61"/>
    </location>
</feature>
<dbReference type="PANTHER" id="PTHR13046:SF0">
    <property type="entry name" value="CAAX PRENYL PROTEASE 2"/>
    <property type="match status" value="1"/>
</dbReference>
<evidence type="ECO:0000256" key="7">
    <source>
        <dbReference type="ARBA" id="ARBA00022989"/>
    </source>
</evidence>
<evidence type="ECO:0000256" key="10">
    <source>
        <dbReference type="ARBA" id="ARBA00049729"/>
    </source>
</evidence>
<feature type="transmembrane region" description="Helical" evidence="11">
    <location>
        <begin position="85"/>
        <end position="104"/>
    </location>
</feature>
<evidence type="ECO:0000259" key="12">
    <source>
        <dbReference type="Pfam" id="PF02517"/>
    </source>
</evidence>
<feature type="transmembrane region" description="Helical" evidence="11">
    <location>
        <begin position="6"/>
        <end position="27"/>
    </location>
</feature>
<accession>A0A0B7N8S7</accession>
<keyword evidence="8 11" id="KW-0472">Membrane</keyword>
<evidence type="ECO:0000256" key="1">
    <source>
        <dbReference type="ARBA" id="ARBA00004477"/>
    </source>
</evidence>
<evidence type="ECO:0000313" key="13">
    <source>
        <dbReference type="EMBL" id="CEP13839.1"/>
    </source>
</evidence>
<protein>
    <recommendedName>
        <fullName evidence="10">intramembrane prenyl-peptidase Rce1</fullName>
        <ecNumber evidence="10">3.4.26.1</ecNumber>
    </recommendedName>
</protein>
<dbReference type="InterPro" id="IPR039731">
    <property type="entry name" value="Rce1"/>
</dbReference>
<comment type="catalytic activity">
    <reaction evidence="9">
        <text>Hydrolyzes the peptide bond -P2-(S-farnesyl or geranylgeranyl)C-P1'-P2'-P3'-COOH where P1' and P2' are amino acids with aliphatic sidechains and P3' is any C-terminal residue.</text>
        <dbReference type="EC" id="3.4.26.1"/>
    </reaction>
</comment>
<dbReference type="Pfam" id="PF02517">
    <property type="entry name" value="Rce1-like"/>
    <property type="match status" value="1"/>
</dbReference>
<dbReference type="AlphaFoldDB" id="A0A0B7N8S7"/>
<evidence type="ECO:0000256" key="9">
    <source>
        <dbReference type="ARBA" id="ARBA00047280"/>
    </source>
</evidence>
<keyword evidence="5" id="KW-0378">Hydrolase</keyword>
<comment type="subcellular location">
    <subcellularLocation>
        <location evidence="1">Endoplasmic reticulum membrane</location>
        <topology evidence="1">Multi-pass membrane protein</topology>
    </subcellularLocation>
</comment>
<dbReference type="Proteomes" id="UP000054107">
    <property type="component" value="Unassembled WGS sequence"/>
</dbReference>
<organism evidence="13 14">
    <name type="scientific">Parasitella parasitica</name>
    <dbReference type="NCBI Taxonomy" id="35722"/>
    <lineage>
        <taxon>Eukaryota</taxon>
        <taxon>Fungi</taxon>
        <taxon>Fungi incertae sedis</taxon>
        <taxon>Mucoromycota</taxon>
        <taxon>Mucoromycotina</taxon>
        <taxon>Mucoromycetes</taxon>
        <taxon>Mucorales</taxon>
        <taxon>Mucorineae</taxon>
        <taxon>Mucoraceae</taxon>
        <taxon>Parasitella</taxon>
    </lineage>
</organism>
<reference evidence="13 14" key="1">
    <citation type="submission" date="2014-09" db="EMBL/GenBank/DDBJ databases">
        <authorList>
            <person name="Ellenberger Sabrina"/>
        </authorList>
    </citation>
    <scope>NUCLEOTIDE SEQUENCE [LARGE SCALE GENOMIC DNA]</scope>
    <source>
        <strain evidence="13 14">CBS 412.66</strain>
    </source>
</reference>
<dbReference type="EMBL" id="LN730558">
    <property type="protein sequence ID" value="CEP13839.1"/>
    <property type="molecule type" value="Genomic_DNA"/>
</dbReference>
<dbReference type="EC" id="3.4.26.1" evidence="10"/>
<feature type="domain" description="CAAX prenyl protease 2/Lysostaphin resistance protein A-like" evidence="12">
    <location>
        <begin position="131"/>
        <end position="236"/>
    </location>
</feature>
<evidence type="ECO:0000256" key="3">
    <source>
        <dbReference type="ARBA" id="ARBA00022670"/>
    </source>
</evidence>
<proteinExistence type="inferred from homology"/>
<keyword evidence="4 11" id="KW-0812">Transmembrane</keyword>
<dbReference type="GO" id="GO:0005789">
    <property type="term" value="C:endoplasmic reticulum membrane"/>
    <property type="evidence" value="ECO:0007669"/>
    <property type="project" value="UniProtKB-SubCell"/>
</dbReference>
<dbReference type="GO" id="GO:0071586">
    <property type="term" value="P:CAAX-box protein processing"/>
    <property type="evidence" value="ECO:0007669"/>
    <property type="project" value="InterPro"/>
</dbReference>
<evidence type="ECO:0000256" key="5">
    <source>
        <dbReference type="ARBA" id="ARBA00022801"/>
    </source>
</evidence>
<comment type="similarity">
    <text evidence="2">Belongs to the peptidase U48 family.</text>
</comment>
<feature type="transmembrane region" description="Helical" evidence="11">
    <location>
        <begin position="253"/>
        <end position="271"/>
    </location>
</feature>
<evidence type="ECO:0000256" key="11">
    <source>
        <dbReference type="SAM" id="Phobius"/>
    </source>
</evidence>
<dbReference type="GO" id="GO:0004222">
    <property type="term" value="F:metalloendopeptidase activity"/>
    <property type="evidence" value="ECO:0007669"/>
    <property type="project" value="InterPro"/>
</dbReference>
<keyword evidence="14" id="KW-1185">Reference proteome</keyword>
<dbReference type="STRING" id="35722.A0A0B7N8S7"/>
<evidence type="ECO:0000256" key="8">
    <source>
        <dbReference type="ARBA" id="ARBA00023136"/>
    </source>
</evidence>
<dbReference type="PANTHER" id="PTHR13046">
    <property type="entry name" value="PROTEASE U48 CAAX PRENYL PROTEASE RCE1"/>
    <property type="match status" value="1"/>
</dbReference>
<evidence type="ECO:0000256" key="6">
    <source>
        <dbReference type="ARBA" id="ARBA00022824"/>
    </source>
</evidence>
<dbReference type="InterPro" id="IPR003675">
    <property type="entry name" value="Rce1/LyrA-like_dom"/>
</dbReference>
<gene>
    <name evidence="13" type="primary">PARPA_07973.1 scaffold 31073</name>
</gene>
<evidence type="ECO:0000256" key="2">
    <source>
        <dbReference type="ARBA" id="ARBA00006897"/>
    </source>
</evidence>
<evidence type="ECO:0000313" key="14">
    <source>
        <dbReference type="Proteomes" id="UP000054107"/>
    </source>
</evidence>
<evidence type="ECO:0000256" key="4">
    <source>
        <dbReference type="ARBA" id="ARBA00022692"/>
    </source>
</evidence>
<keyword evidence="7 11" id="KW-1133">Transmembrane helix</keyword>
<name>A0A0B7N8S7_9FUNG</name>
<keyword evidence="3" id="KW-0645">Protease</keyword>
<sequence>MPTITAWLANLVCIGFTLIYVAGFYIFRIPGNRNDPPVILARMKAVTVASFVSASVVWYLVQAIEAEESAATVLGLTQPLEVSCLKPLLLTVILFLGPLSVMFFDQELPFQKCFSFKRDVKMNLLSLIGQRNYVVAPLTEEFVFRACIIAVLNQAHYSKNYLIFISPLYFGIAHLHHALDNYNKMGRTRQALQQALFSSLFQFAYTTLFGWYASYLFIRVGSLWPPVFCHSFCNVMGFPDLGGNHHRSTVQKLIIYGCFPLGIVLFVHNFGNLTQPPSAAAGGSMYWK</sequence>
<dbReference type="OrthoDB" id="271604at2759"/>
<feature type="transmembrane region" description="Helical" evidence="11">
    <location>
        <begin position="195"/>
        <end position="217"/>
    </location>
</feature>